<keyword evidence="4 5" id="KW-0472">Membrane</keyword>
<dbReference type="SUPFAM" id="SSF103481">
    <property type="entry name" value="Multidrug resistance efflux transporter EmrE"/>
    <property type="match status" value="2"/>
</dbReference>
<feature type="transmembrane region" description="Helical" evidence="5">
    <location>
        <begin position="110"/>
        <end position="128"/>
    </location>
</feature>
<evidence type="ECO:0000256" key="1">
    <source>
        <dbReference type="ARBA" id="ARBA00004141"/>
    </source>
</evidence>
<feature type="domain" description="EamA" evidence="6">
    <location>
        <begin position="162"/>
        <end position="284"/>
    </location>
</feature>
<dbReference type="InterPro" id="IPR037185">
    <property type="entry name" value="EmrE-like"/>
</dbReference>
<feature type="transmembrane region" description="Helical" evidence="5">
    <location>
        <begin position="247"/>
        <end position="267"/>
    </location>
</feature>
<reference evidence="7" key="1">
    <citation type="submission" date="2018-06" db="EMBL/GenBank/DDBJ databases">
        <authorList>
            <person name="Zhirakovskaya E."/>
        </authorList>
    </citation>
    <scope>NUCLEOTIDE SEQUENCE</scope>
</reference>
<dbReference type="GO" id="GO:0016020">
    <property type="term" value="C:membrane"/>
    <property type="evidence" value="ECO:0007669"/>
    <property type="project" value="UniProtKB-SubCell"/>
</dbReference>
<evidence type="ECO:0000256" key="3">
    <source>
        <dbReference type="ARBA" id="ARBA00022989"/>
    </source>
</evidence>
<feature type="domain" description="EamA" evidence="6">
    <location>
        <begin position="18"/>
        <end position="150"/>
    </location>
</feature>
<proteinExistence type="predicted"/>
<organism evidence="7">
    <name type="scientific">hydrothermal vent metagenome</name>
    <dbReference type="NCBI Taxonomy" id="652676"/>
    <lineage>
        <taxon>unclassified sequences</taxon>
        <taxon>metagenomes</taxon>
        <taxon>ecological metagenomes</taxon>
    </lineage>
</organism>
<sequence>MAISGSPHGAATPAENLRGALFMALAMAGYGFNDVIIKHLSSSLELGQTIFIRGLFAVFLLLILAITTGNMRAFKTALQPAIVIRSMSEVMATITFLIALFNIPIANTTAILQALPLVVTLGAALFLGEKFGWRRMIAIAIGFIGVLIIVRPGLEGFNIYSLAVLAAVIFAATRDLSTRLIVKKIPSLFIALVTAIAVTVMGGVIALFEEWKPLDLATLGWLALAAGLLVVGYSFIAAAMRVGDISFIVPFRYTILLYAIFAGVVFFDEVPDFYTLLGSAIIVATGFYTLRREHVSRINKS</sequence>
<name>A0A3B1BNA6_9ZZZZ</name>
<dbReference type="Pfam" id="PF00892">
    <property type="entry name" value="EamA"/>
    <property type="match status" value="2"/>
</dbReference>
<dbReference type="PANTHER" id="PTHR22911">
    <property type="entry name" value="ACYL-MALONYL CONDENSING ENZYME-RELATED"/>
    <property type="match status" value="1"/>
</dbReference>
<protein>
    <recommendedName>
        <fullName evidence="6">EamA domain-containing protein</fullName>
    </recommendedName>
</protein>
<dbReference type="AlphaFoldDB" id="A0A3B1BNA6"/>
<evidence type="ECO:0000256" key="5">
    <source>
        <dbReference type="SAM" id="Phobius"/>
    </source>
</evidence>
<dbReference type="InterPro" id="IPR000620">
    <property type="entry name" value="EamA_dom"/>
</dbReference>
<feature type="transmembrane region" description="Helical" evidence="5">
    <location>
        <begin position="220"/>
        <end position="240"/>
    </location>
</feature>
<dbReference type="EMBL" id="UOFW01000216">
    <property type="protein sequence ID" value="VAX07765.1"/>
    <property type="molecule type" value="Genomic_DNA"/>
</dbReference>
<comment type="subcellular location">
    <subcellularLocation>
        <location evidence="1">Membrane</location>
        <topology evidence="1">Multi-pass membrane protein</topology>
    </subcellularLocation>
</comment>
<feature type="transmembrane region" description="Helical" evidence="5">
    <location>
        <begin position="50"/>
        <end position="70"/>
    </location>
</feature>
<feature type="transmembrane region" description="Helical" evidence="5">
    <location>
        <begin position="82"/>
        <end position="104"/>
    </location>
</feature>
<evidence type="ECO:0000313" key="7">
    <source>
        <dbReference type="EMBL" id="VAX07765.1"/>
    </source>
</evidence>
<keyword evidence="2 5" id="KW-0812">Transmembrane</keyword>
<evidence type="ECO:0000256" key="4">
    <source>
        <dbReference type="ARBA" id="ARBA00023136"/>
    </source>
</evidence>
<evidence type="ECO:0000259" key="6">
    <source>
        <dbReference type="Pfam" id="PF00892"/>
    </source>
</evidence>
<evidence type="ECO:0000256" key="2">
    <source>
        <dbReference type="ARBA" id="ARBA00022692"/>
    </source>
</evidence>
<feature type="transmembrane region" description="Helical" evidence="5">
    <location>
        <begin position="188"/>
        <end position="208"/>
    </location>
</feature>
<gene>
    <name evidence="7" type="ORF">MNBD_ALPHA03-1767</name>
</gene>
<keyword evidence="3 5" id="KW-1133">Transmembrane helix</keyword>
<dbReference type="PANTHER" id="PTHR22911:SF6">
    <property type="entry name" value="SOLUTE CARRIER FAMILY 35 MEMBER G1"/>
    <property type="match status" value="1"/>
</dbReference>
<feature type="transmembrane region" description="Helical" evidence="5">
    <location>
        <begin position="273"/>
        <end position="290"/>
    </location>
</feature>
<accession>A0A3B1BNA6</accession>
<feature type="transmembrane region" description="Helical" evidence="5">
    <location>
        <begin position="135"/>
        <end position="153"/>
    </location>
</feature>